<dbReference type="InterPro" id="IPR057727">
    <property type="entry name" value="WCX_dom"/>
</dbReference>
<keyword evidence="5" id="KW-1185">Reference proteome</keyword>
<dbReference type="InterPro" id="IPR051534">
    <property type="entry name" value="CBASS_pafABC_assoc_protein"/>
</dbReference>
<feature type="domain" description="HTH deoR-type" evidence="3">
    <location>
        <begin position="3"/>
        <end position="62"/>
    </location>
</feature>
<protein>
    <submittedName>
        <fullName evidence="4">Helix-turn-helix type 11 domain protein</fullName>
    </submittedName>
</protein>
<dbReference type="PROSITE" id="PS52050">
    <property type="entry name" value="WYL"/>
    <property type="match status" value="1"/>
</dbReference>
<dbReference type="EMBL" id="CP001013">
    <property type="protein sequence ID" value="ACB34042.1"/>
    <property type="molecule type" value="Genomic_DNA"/>
</dbReference>
<evidence type="ECO:0000256" key="1">
    <source>
        <dbReference type="ARBA" id="ARBA00023015"/>
    </source>
</evidence>
<dbReference type="STRING" id="395495.Lcho_1775"/>
<evidence type="ECO:0000256" key="2">
    <source>
        <dbReference type="ARBA" id="ARBA00023163"/>
    </source>
</evidence>
<dbReference type="SUPFAM" id="SSF46785">
    <property type="entry name" value="Winged helix' DNA-binding domain"/>
    <property type="match status" value="1"/>
</dbReference>
<proteinExistence type="predicted"/>
<dbReference type="RefSeq" id="WP_012346803.1">
    <property type="nucleotide sequence ID" value="NC_010524.1"/>
</dbReference>
<organism evidence="4 5">
    <name type="scientific">Leptothrix cholodnii (strain ATCC 51168 / LMG 8142 / SP-6)</name>
    <name type="common">Leptothrix discophora (strain SP-6)</name>
    <dbReference type="NCBI Taxonomy" id="395495"/>
    <lineage>
        <taxon>Bacteria</taxon>
        <taxon>Pseudomonadati</taxon>
        <taxon>Pseudomonadota</taxon>
        <taxon>Betaproteobacteria</taxon>
        <taxon>Burkholderiales</taxon>
        <taxon>Sphaerotilaceae</taxon>
        <taxon>Leptothrix</taxon>
    </lineage>
</organism>
<evidence type="ECO:0000313" key="4">
    <source>
        <dbReference type="EMBL" id="ACB34042.1"/>
    </source>
</evidence>
<evidence type="ECO:0000259" key="3">
    <source>
        <dbReference type="PROSITE" id="PS51000"/>
    </source>
</evidence>
<accession>B1XZ23</accession>
<gene>
    <name evidence="4" type="ordered locus">Lcho_1775</name>
</gene>
<dbReference type="Proteomes" id="UP000001693">
    <property type="component" value="Chromosome"/>
</dbReference>
<dbReference type="KEGG" id="lch:Lcho_1775"/>
<dbReference type="Gene3D" id="1.10.10.10">
    <property type="entry name" value="Winged helix-like DNA-binding domain superfamily/Winged helix DNA-binding domain"/>
    <property type="match status" value="1"/>
</dbReference>
<dbReference type="PROSITE" id="PS51000">
    <property type="entry name" value="HTH_DEOR_2"/>
    <property type="match status" value="1"/>
</dbReference>
<dbReference type="InterPro" id="IPR013196">
    <property type="entry name" value="HTH_11"/>
</dbReference>
<keyword evidence="2" id="KW-0804">Transcription</keyword>
<keyword evidence="1" id="KW-0805">Transcription regulation</keyword>
<dbReference type="GO" id="GO:0003700">
    <property type="term" value="F:DNA-binding transcription factor activity"/>
    <property type="evidence" value="ECO:0007669"/>
    <property type="project" value="InterPro"/>
</dbReference>
<dbReference type="eggNOG" id="COG2378">
    <property type="taxonomic scope" value="Bacteria"/>
</dbReference>
<dbReference type="PANTHER" id="PTHR34580:SF3">
    <property type="entry name" value="PROTEIN PAFB"/>
    <property type="match status" value="1"/>
</dbReference>
<name>B1XZ23_LEPCP</name>
<dbReference type="Pfam" id="PF25583">
    <property type="entry name" value="WCX"/>
    <property type="match status" value="1"/>
</dbReference>
<dbReference type="InterPro" id="IPR036390">
    <property type="entry name" value="WH_DNA-bd_sf"/>
</dbReference>
<sequence length="330" mass="37743">MDRTERFYKIEMLIKSRGSVSFATLMDELEVSRATLKRDLDYLRTRMDAPIVYERDSNGYRFEQPSGRGANGRAQEASHELPGVWFSERELHALLTMHQLIQGLDSGGMLGRHLQPLLDKLHGMLGTTEGEARELMRRVRILSPAQRPVAGKFFERVASALLERRRLQITYYTRSKQAESDRMVSPLRLVHYRSTWYLDAWCHASEGLRRFALDALRGAEVLTQRAKDVAMKTVEAELDAGYGIYAGRDVRQATLLFSPGAAQWVANELWHPRQELEPQPDGSLRMRLPYADDTELLMDLLRHGPDVCVEGPPALRQKLQQRLQAALGHY</sequence>
<dbReference type="AlphaFoldDB" id="B1XZ23"/>
<dbReference type="PANTHER" id="PTHR34580">
    <property type="match status" value="1"/>
</dbReference>
<reference evidence="4 5" key="1">
    <citation type="submission" date="2008-03" db="EMBL/GenBank/DDBJ databases">
        <title>Complete sequence of Leptothrix cholodnii SP-6.</title>
        <authorList>
            <consortium name="US DOE Joint Genome Institute"/>
            <person name="Copeland A."/>
            <person name="Lucas S."/>
            <person name="Lapidus A."/>
            <person name="Glavina del Rio T."/>
            <person name="Dalin E."/>
            <person name="Tice H."/>
            <person name="Bruce D."/>
            <person name="Goodwin L."/>
            <person name="Pitluck S."/>
            <person name="Chertkov O."/>
            <person name="Brettin T."/>
            <person name="Detter J.C."/>
            <person name="Han C."/>
            <person name="Kuske C.R."/>
            <person name="Schmutz J."/>
            <person name="Larimer F."/>
            <person name="Land M."/>
            <person name="Hauser L."/>
            <person name="Kyrpides N."/>
            <person name="Lykidis A."/>
            <person name="Emerson D."/>
            <person name="Richardson P."/>
        </authorList>
    </citation>
    <scope>NUCLEOTIDE SEQUENCE [LARGE SCALE GENOMIC DNA]</scope>
    <source>
        <strain evidence="5">ATCC 51168 / LMG 8142 / SP-6</strain>
    </source>
</reference>
<evidence type="ECO:0000313" key="5">
    <source>
        <dbReference type="Proteomes" id="UP000001693"/>
    </source>
</evidence>
<dbReference type="HOGENOM" id="CLU_041141_4_1_4"/>
<dbReference type="Pfam" id="PF08279">
    <property type="entry name" value="HTH_11"/>
    <property type="match status" value="1"/>
</dbReference>
<dbReference type="InterPro" id="IPR001034">
    <property type="entry name" value="DeoR_HTH"/>
</dbReference>
<dbReference type="InterPro" id="IPR026881">
    <property type="entry name" value="WYL_dom"/>
</dbReference>
<dbReference type="OrthoDB" id="8555652at2"/>
<dbReference type="Pfam" id="PF13280">
    <property type="entry name" value="WYL"/>
    <property type="match status" value="1"/>
</dbReference>
<dbReference type="InterPro" id="IPR036388">
    <property type="entry name" value="WH-like_DNA-bd_sf"/>
</dbReference>